<reference evidence="2" key="2">
    <citation type="journal article" date="2021" name="PeerJ">
        <title>Extensive microbial diversity within the chicken gut microbiome revealed by metagenomics and culture.</title>
        <authorList>
            <person name="Gilroy R."/>
            <person name="Ravi A."/>
            <person name="Getino M."/>
            <person name="Pursley I."/>
            <person name="Horton D.L."/>
            <person name="Alikhan N.F."/>
            <person name="Baker D."/>
            <person name="Gharbi K."/>
            <person name="Hall N."/>
            <person name="Watson M."/>
            <person name="Adriaenssens E.M."/>
            <person name="Foster-Nyarko E."/>
            <person name="Jarju S."/>
            <person name="Secka A."/>
            <person name="Antonio M."/>
            <person name="Oren A."/>
            <person name="Chaudhuri R.R."/>
            <person name="La Ragione R."/>
            <person name="Hildebrand F."/>
            <person name="Pallen M.J."/>
        </authorList>
    </citation>
    <scope>NUCLEOTIDE SEQUENCE</scope>
    <source>
        <strain evidence="2">1370</strain>
    </source>
</reference>
<evidence type="ECO:0000313" key="3">
    <source>
        <dbReference type="Proteomes" id="UP000823960"/>
    </source>
</evidence>
<keyword evidence="1" id="KW-0812">Transmembrane</keyword>
<gene>
    <name evidence="2" type="ORF">IAD28_06520</name>
</gene>
<organism evidence="2 3">
    <name type="scientific">Candidatus Faeciplasma avium</name>
    <dbReference type="NCBI Taxonomy" id="2840798"/>
    <lineage>
        <taxon>Bacteria</taxon>
        <taxon>Bacillati</taxon>
        <taxon>Bacillota</taxon>
        <taxon>Clostridia</taxon>
        <taxon>Eubacteriales</taxon>
        <taxon>Oscillospiraceae</taxon>
        <taxon>Oscillospiraceae incertae sedis</taxon>
        <taxon>Candidatus Faeciplasma</taxon>
    </lineage>
</organism>
<comment type="caution">
    <text evidence="2">The sequence shown here is derived from an EMBL/GenBank/DDBJ whole genome shotgun (WGS) entry which is preliminary data.</text>
</comment>
<reference evidence="2" key="1">
    <citation type="submission" date="2020-10" db="EMBL/GenBank/DDBJ databases">
        <authorList>
            <person name="Gilroy R."/>
        </authorList>
    </citation>
    <scope>NUCLEOTIDE SEQUENCE</scope>
    <source>
        <strain evidence="2">1370</strain>
    </source>
</reference>
<evidence type="ECO:0000256" key="1">
    <source>
        <dbReference type="SAM" id="Phobius"/>
    </source>
</evidence>
<dbReference type="Proteomes" id="UP000823960">
    <property type="component" value="Unassembled WGS sequence"/>
</dbReference>
<proteinExistence type="predicted"/>
<name>A0A9D1NR54_9FIRM</name>
<protein>
    <submittedName>
        <fullName evidence="2">Uncharacterized protein</fullName>
    </submittedName>
</protein>
<feature type="transmembrane region" description="Helical" evidence="1">
    <location>
        <begin position="88"/>
        <end position="107"/>
    </location>
</feature>
<feature type="transmembrane region" description="Helical" evidence="1">
    <location>
        <begin position="36"/>
        <end position="57"/>
    </location>
</feature>
<accession>A0A9D1NR54</accession>
<feature type="transmembrane region" description="Helical" evidence="1">
    <location>
        <begin position="12"/>
        <end position="30"/>
    </location>
</feature>
<dbReference type="AlphaFoldDB" id="A0A9D1NR54"/>
<sequence>MKERFERTMPYLIFIIVAYYSLPIILVAALRESAAGIYQALPALDICFSMGACFFFGKRHGGDWLMAIESSLVFLPCIYIFFNPTAWIYLPIIAFLSLLAVFIGTVFKNRFL</sequence>
<evidence type="ECO:0000313" key="2">
    <source>
        <dbReference type="EMBL" id="HIV11325.1"/>
    </source>
</evidence>
<feature type="transmembrane region" description="Helical" evidence="1">
    <location>
        <begin position="64"/>
        <end position="82"/>
    </location>
</feature>
<keyword evidence="1" id="KW-0472">Membrane</keyword>
<dbReference type="EMBL" id="DVOL01000093">
    <property type="protein sequence ID" value="HIV11325.1"/>
    <property type="molecule type" value="Genomic_DNA"/>
</dbReference>
<keyword evidence="1" id="KW-1133">Transmembrane helix</keyword>